<dbReference type="Pfam" id="PF05974">
    <property type="entry name" value="DUF892"/>
    <property type="match status" value="1"/>
</dbReference>
<dbReference type="OrthoDB" id="7273732at2"/>
<protein>
    <submittedName>
        <fullName evidence="1">Uncharacterized protein</fullName>
    </submittedName>
</protein>
<dbReference type="Proteomes" id="UP000321079">
    <property type="component" value="Unassembled WGS sequence"/>
</dbReference>
<dbReference type="AlphaFoldDB" id="A0A511B7B4"/>
<dbReference type="Gene3D" id="1.20.1260.10">
    <property type="match status" value="1"/>
</dbReference>
<dbReference type="RefSeq" id="WP_146859347.1">
    <property type="nucleotide sequence ID" value="NZ_BARK01000004.1"/>
</dbReference>
<keyword evidence="2" id="KW-1185">Reference proteome</keyword>
<dbReference type="EMBL" id="BJVA01000003">
    <property type="protein sequence ID" value="GEK95562.1"/>
    <property type="molecule type" value="Genomic_DNA"/>
</dbReference>
<reference evidence="1 2" key="1">
    <citation type="submission" date="2019-07" db="EMBL/GenBank/DDBJ databases">
        <title>Whole genome shotgun sequence of Gluconobacter kanchanaburiensis NBRC 103587.</title>
        <authorList>
            <person name="Hosoyama A."/>
            <person name="Uohara A."/>
            <person name="Ohji S."/>
            <person name="Ichikawa N."/>
        </authorList>
    </citation>
    <scope>NUCLEOTIDE SEQUENCE [LARGE SCALE GENOMIC DNA]</scope>
    <source>
        <strain evidence="1 2">NBRC 103587</strain>
    </source>
</reference>
<organism evidence="1 2">
    <name type="scientific">Gluconobacter kanchanaburiensis NBRC 103587</name>
    <dbReference type="NCBI Taxonomy" id="1307948"/>
    <lineage>
        <taxon>Bacteria</taxon>
        <taxon>Pseudomonadati</taxon>
        <taxon>Pseudomonadota</taxon>
        <taxon>Alphaproteobacteria</taxon>
        <taxon>Acetobacterales</taxon>
        <taxon>Acetobacteraceae</taxon>
        <taxon>Gluconobacter</taxon>
    </lineage>
</organism>
<accession>A0A511B7B4</accession>
<dbReference type="InterPro" id="IPR012347">
    <property type="entry name" value="Ferritin-like"/>
</dbReference>
<name>A0A511B7B4_9PROT</name>
<evidence type="ECO:0000313" key="1">
    <source>
        <dbReference type="EMBL" id="GEK95562.1"/>
    </source>
</evidence>
<dbReference type="SUPFAM" id="SSF47240">
    <property type="entry name" value="Ferritin-like"/>
    <property type="match status" value="1"/>
</dbReference>
<gene>
    <name evidence="1" type="ORF">GKA01_07590</name>
</gene>
<proteinExistence type="predicted"/>
<evidence type="ECO:0000313" key="2">
    <source>
        <dbReference type="Proteomes" id="UP000321079"/>
    </source>
</evidence>
<dbReference type="InterPro" id="IPR010287">
    <property type="entry name" value="DUF892_YciF-like"/>
</dbReference>
<dbReference type="InterPro" id="IPR009078">
    <property type="entry name" value="Ferritin-like_SF"/>
</dbReference>
<comment type="caution">
    <text evidence="1">The sequence shown here is derived from an EMBL/GenBank/DDBJ whole genome shotgun (WGS) entry which is preliminary data.</text>
</comment>
<sequence>MGRTRTTARSGPDIYLGALRDHLSIESKAIETTLSELFVCEQYPGLCRRMEEDLAMSRSHAREITTLLSRHGHPAPVPHETVSSILSTVSGLLHGGEDHDVLKNVLAASGYRAHQIASLRSLILMARQLGFTQDAAVLDCLKDEETAATDALASLMPEITSQYLAASQKATS</sequence>